<feature type="region of interest" description="Disordered" evidence="12">
    <location>
        <begin position="1238"/>
        <end position="1264"/>
    </location>
</feature>
<feature type="compositionally biased region" description="Basic and acidic residues" evidence="12">
    <location>
        <begin position="1298"/>
        <end position="1308"/>
    </location>
</feature>
<evidence type="ECO:0000313" key="13">
    <source>
        <dbReference type="EnsemblMetazoa" id="XP_022651053"/>
    </source>
</evidence>
<dbReference type="InParanoid" id="A0A7M7JEW6"/>
<evidence type="ECO:0000256" key="2">
    <source>
        <dbReference type="ARBA" id="ARBA00004623"/>
    </source>
</evidence>
<evidence type="ECO:0000256" key="4">
    <source>
        <dbReference type="ARBA" id="ARBA00018070"/>
    </source>
</evidence>
<dbReference type="GO" id="GO:0000422">
    <property type="term" value="P:autophagy of mitochondrion"/>
    <property type="evidence" value="ECO:0007669"/>
    <property type="project" value="TreeGrafter"/>
</dbReference>
<evidence type="ECO:0000256" key="11">
    <source>
        <dbReference type="ARBA" id="ARBA00024615"/>
    </source>
</evidence>
<dbReference type="InterPro" id="IPR026849">
    <property type="entry name" value="ATG2"/>
</dbReference>
<evidence type="ECO:0000256" key="5">
    <source>
        <dbReference type="ARBA" id="ARBA00022448"/>
    </source>
</evidence>
<dbReference type="GO" id="GO:0061709">
    <property type="term" value="P:reticulophagy"/>
    <property type="evidence" value="ECO:0007669"/>
    <property type="project" value="TreeGrafter"/>
</dbReference>
<dbReference type="Pfam" id="PF13329">
    <property type="entry name" value="ATG2_CAD"/>
    <property type="match status" value="3"/>
</dbReference>
<keyword evidence="6" id="KW-0256">Endoplasmic reticulum</keyword>
<keyword evidence="5" id="KW-0813">Transport</keyword>
<dbReference type="GO" id="GO:0032266">
    <property type="term" value="F:phosphatidylinositol-3-phosphate binding"/>
    <property type="evidence" value="ECO:0007669"/>
    <property type="project" value="TreeGrafter"/>
</dbReference>
<dbReference type="RefSeq" id="XP_022651053.1">
    <property type="nucleotide sequence ID" value="XM_022795318.1"/>
</dbReference>
<keyword evidence="14" id="KW-1185">Reference proteome</keyword>
<protein>
    <recommendedName>
        <fullName evidence="4">Autophagy-related protein 2</fullName>
    </recommendedName>
</protein>
<dbReference type="GO" id="GO:0005789">
    <property type="term" value="C:endoplasmic reticulum membrane"/>
    <property type="evidence" value="ECO:0007669"/>
    <property type="project" value="UniProtKB-SubCell"/>
</dbReference>
<dbReference type="KEGG" id="vde:111246171"/>
<evidence type="ECO:0000256" key="10">
    <source>
        <dbReference type="ARBA" id="ARBA00024479"/>
    </source>
</evidence>
<comment type="subcellular location">
    <subcellularLocation>
        <location evidence="1">Endoplasmic reticulum membrane</location>
        <topology evidence="1">Peripheral membrane protein</topology>
    </subcellularLocation>
    <subcellularLocation>
        <location evidence="2">Preautophagosomal structure membrane</location>
        <topology evidence="2">Peripheral membrane protein</topology>
    </subcellularLocation>
</comment>
<feature type="compositionally biased region" description="Low complexity" evidence="12">
    <location>
        <begin position="1309"/>
        <end position="1321"/>
    </location>
</feature>
<evidence type="ECO:0000256" key="1">
    <source>
        <dbReference type="ARBA" id="ARBA00004406"/>
    </source>
</evidence>
<feature type="compositionally biased region" description="Low complexity" evidence="12">
    <location>
        <begin position="1248"/>
        <end position="1257"/>
    </location>
</feature>
<dbReference type="GO" id="GO:0043495">
    <property type="term" value="F:protein-membrane adaptor activity"/>
    <property type="evidence" value="ECO:0007669"/>
    <property type="project" value="TreeGrafter"/>
</dbReference>
<evidence type="ECO:0000256" key="7">
    <source>
        <dbReference type="ARBA" id="ARBA00023006"/>
    </source>
</evidence>
<dbReference type="GO" id="GO:0006869">
    <property type="term" value="P:lipid transport"/>
    <property type="evidence" value="ECO:0007669"/>
    <property type="project" value="UniProtKB-KW"/>
</dbReference>
<feature type="region of interest" description="Disordered" evidence="12">
    <location>
        <begin position="1295"/>
        <end position="1331"/>
    </location>
</feature>
<evidence type="ECO:0000256" key="9">
    <source>
        <dbReference type="ARBA" id="ARBA00023136"/>
    </source>
</evidence>
<evidence type="ECO:0000256" key="6">
    <source>
        <dbReference type="ARBA" id="ARBA00022824"/>
    </source>
</evidence>
<dbReference type="Proteomes" id="UP000594260">
    <property type="component" value="Unplaced"/>
</dbReference>
<comment type="catalytic activity">
    <reaction evidence="11">
        <text>a 1,2-diacyl-sn-glycero-3-phosphoethanolamine(in) = a 1,2-diacyl-sn-glycero-3-phosphoethanolamine(out)</text>
        <dbReference type="Rhea" id="RHEA:38895"/>
        <dbReference type="ChEBI" id="CHEBI:64612"/>
    </reaction>
</comment>
<dbReference type="GO" id="GO:0000045">
    <property type="term" value="P:autophagosome assembly"/>
    <property type="evidence" value="ECO:0007669"/>
    <property type="project" value="TreeGrafter"/>
</dbReference>
<accession>A0A7M7JEW6</accession>
<dbReference type="GO" id="GO:0034727">
    <property type="term" value="P:piecemeal microautophagy of the nucleus"/>
    <property type="evidence" value="ECO:0007669"/>
    <property type="project" value="TreeGrafter"/>
</dbReference>
<evidence type="ECO:0000256" key="8">
    <source>
        <dbReference type="ARBA" id="ARBA00023055"/>
    </source>
</evidence>
<evidence type="ECO:0000313" key="14">
    <source>
        <dbReference type="Proteomes" id="UP000594260"/>
    </source>
</evidence>
<evidence type="ECO:0000256" key="3">
    <source>
        <dbReference type="ARBA" id="ARBA00009714"/>
    </source>
</evidence>
<dbReference type="FunCoup" id="A0A7M7JEW6">
    <property type="interactions" value="737"/>
</dbReference>
<dbReference type="PANTHER" id="PTHR13190:SF1">
    <property type="entry name" value="AUTOPHAGY-RELATED 2, ISOFORM A"/>
    <property type="match status" value="1"/>
</dbReference>
<dbReference type="GO" id="GO:0034045">
    <property type="term" value="C:phagophore assembly site membrane"/>
    <property type="evidence" value="ECO:0007669"/>
    <property type="project" value="UniProtKB-SubCell"/>
</dbReference>
<reference evidence="13" key="1">
    <citation type="submission" date="2021-01" db="UniProtKB">
        <authorList>
            <consortium name="EnsemblMetazoa"/>
        </authorList>
    </citation>
    <scope>IDENTIFICATION</scope>
</reference>
<organism evidence="13 14">
    <name type="scientific">Varroa destructor</name>
    <name type="common">Honeybee mite</name>
    <dbReference type="NCBI Taxonomy" id="109461"/>
    <lineage>
        <taxon>Eukaryota</taxon>
        <taxon>Metazoa</taxon>
        <taxon>Ecdysozoa</taxon>
        <taxon>Arthropoda</taxon>
        <taxon>Chelicerata</taxon>
        <taxon>Arachnida</taxon>
        <taxon>Acari</taxon>
        <taxon>Parasitiformes</taxon>
        <taxon>Mesostigmata</taxon>
        <taxon>Gamasina</taxon>
        <taxon>Dermanyssoidea</taxon>
        <taxon>Varroidae</taxon>
        <taxon>Varroa</taxon>
    </lineage>
</organism>
<dbReference type="EnsemblMetazoa" id="XM_022795318">
    <property type="protein sequence ID" value="XP_022651053"/>
    <property type="gene ID" value="LOC111246171"/>
</dbReference>
<dbReference type="GO" id="GO:0061723">
    <property type="term" value="P:glycophagy"/>
    <property type="evidence" value="ECO:0007669"/>
    <property type="project" value="TreeGrafter"/>
</dbReference>
<dbReference type="PANTHER" id="PTHR13190">
    <property type="entry name" value="AUTOPHAGY-RELATED 2, ISOFORM A"/>
    <property type="match status" value="1"/>
</dbReference>
<comment type="similarity">
    <text evidence="3">Belongs to the ATG2 family.</text>
</comment>
<evidence type="ECO:0000256" key="12">
    <source>
        <dbReference type="SAM" id="MobiDB-lite"/>
    </source>
</evidence>
<sequence>MNLFTESIKKRLCRYALQRYLGNYILEKISLDQLSLELSSSSGAAEITNVELDVKGLNELSETQHWPIQFIDGYIESVRVELPWSNILSDNSRIRVTGLMLTVQPTSWAEEASLFESMYSSMMSSKQMAEEIFRTSEPALETETLTGLDQCAAAIETIFNRVIVSFTDTIFRVEQIMHEGENHFWTALEVKVGSLEYHDAHASSDNKTMLEELASRSTKKVILSDVEFLVDKFNDAKRTEQSLHKTCGPLCATNPEIKSSPVTVAFFKGPQEVEICVNRNDRGDHSSTPKIGVKVTLSEVPIYIEPRQILHLTALLNSFAGATGSDSGVHHESPCTAFGPKDFAVIEHELQTELNGPCRLSSFDSVPSLTNIGALGNTQHMWAGRSGDEYDEQYLPMNSNDSPTTSQMTSDILCGNKKTIQSEFSLHIGTVYMVILEKQNINEERDEANEANTLSKNNNGYAKFFKEIDGVPLRDIITVTTSEFLPDKHFRLVLHPVQLKGRTYSSLSQRFVEFKLTISNADLVRGKKNWVESIVEGHLKADNGTKEQGGGPLPFLRLMVNHRYSNSVASGKTPVSDVKCDFGVVHLKYDRLLELQLLEMFETPAATSGNKKFEDHSAKPHAFNIEINCPRLSSDLRFQALEVANIRKELRPDALTITLEKIYIQGNFSNDLLCNELKILFQCGFADYRPDASKINEVIQLARVFSDPDDIGCGAASIIIKVSSTERNLLQENPLMDSMCSMPVRGTGSIDMTKSMYGKFNESGPFKTRNVAPSETSGEEAILAGESKLIQAFYEQCQMNSKVVVDISLPTVIVEFANRELLEIIYNRVLIDLAYTPSCEAYFAPPEAADLNTEKNPFLERNSFERSYAGEQFFYSVAPESCVEDHRLRLLEQNLLCLSLTVNNACVLVGHGCAEKSEYFSFQIKPQQIQLYVVNGYQGDANEGFVMLHATDVEVYHEAHNEKPTETHEELSKDMMLPKKGTRRLLQRIHKDTFGKLRRSSANNQPKKEMLCFVLRIRAEPTARMKKMTMAVSVEETAWSHEMTPSRQLWILQLMELATLRDMPIAGHVPSSIVTELHFNLERSIIDYRPNYIPYSLILSIENFSLSTNVVPKSSASTLRLIFENTSLLVACNIDKRKTADILEDYVCVIYADLLDLRIVLTGSSHQTQSSPECSFSPGSTAYLKSCPAPETDTVIAPALQFTASNNELQIRTCADSLRALQAIAMYVSNDGDLVATRERTPSEPHRSSSVSLASNSPPQQGFEQLQNDVPLSQACPTAAPPSYDDIVENMEDAMSDSDDRSHSDERLSQFSSSSRSPSFDHGTDSSPADKTVFYSASQDNEFLILEDLPGSGHLRDKTQESIRVINGDEIVLIDNYLKAPSEKTDQLKAPKGYPDPVESYTFQQQKLVWFIYGGTDFGESRTVMDRITDLKTLGGQGRMTNNYMELALTKIRFRHELYAPGETKASRQCLYIKDVEIIDKLPTSEANKFLYQYSSDSLPRQANANVLTFKRSQMAPENECSIYISVKPLRLNVDQDALIFLTDFFTAVTGSMTVAAPNLPRTRLASPAGQPLEVPAMFIQSFVFSPDVPIIIDYRGRHVNLDNGAVSGLIMGLASFSCMELTLKNMKKRNVKGYDRLRKYVVDEWYNDITKRQLHNVAYSVGPMHSIVKLVSGVRDLVVLPVESYRKDGQIVRGFQKGTKSFGTNAALAFLDLTERAVSTIQQAAELAYNLLSPTAGQTIMPPVSHQPLDFREGVHNAYIVMANGIKDTTRTLAAAAATDTRNSKGVTGAVGEVLRQIPPAMVRPIIDATVATNNVLNGVKYQLVPEARQEDLDKWKKPHNGKMN</sequence>
<keyword evidence="9" id="KW-0472">Membrane</keyword>
<dbReference type="GO" id="GO:0061908">
    <property type="term" value="C:phagophore"/>
    <property type="evidence" value="ECO:0007669"/>
    <property type="project" value="TreeGrafter"/>
</dbReference>
<dbReference type="OMA" id="VDNHFCL"/>
<keyword evidence="8" id="KW-0445">Lipid transport</keyword>
<keyword evidence="7" id="KW-0072">Autophagy</keyword>
<proteinExistence type="inferred from homology"/>
<comment type="catalytic activity">
    <reaction evidence="10">
        <text>a 1,2-diacyl-sn-glycero-3-phospho-L-serine(in) = a 1,2-diacyl-sn-glycero-3-phospho-L-serine(out)</text>
        <dbReference type="Rhea" id="RHEA:38663"/>
        <dbReference type="ChEBI" id="CHEBI:57262"/>
    </reaction>
</comment>
<name>A0A7M7JEW6_VARDE</name>
<feature type="compositionally biased region" description="Basic and acidic residues" evidence="12">
    <location>
        <begin position="1238"/>
        <end position="1247"/>
    </location>
</feature>
<dbReference type="OrthoDB" id="6507050at2759"/>
<dbReference type="GeneID" id="111246171"/>